<name>I2G014_USTHO</name>
<feature type="compositionally biased region" description="Low complexity" evidence="1">
    <location>
        <begin position="28"/>
        <end position="49"/>
    </location>
</feature>
<reference evidence="2 3" key="1">
    <citation type="journal article" date="2012" name="Plant Cell">
        <title>Genome comparison of barley and maize smut fungi reveals targeted loss of RNA silencing components and species-specific presence of transposable elements.</title>
        <authorList>
            <person name="Laurie J.D."/>
            <person name="Ali S."/>
            <person name="Linning R."/>
            <person name="Mannhaupt G."/>
            <person name="Wong P."/>
            <person name="Gueldener U."/>
            <person name="Muensterkoetter M."/>
            <person name="Moore R."/>
            <person name="Kahmann R."/>
            <person name="Bakkeren G."/>
            <person name="Schirawski J."/>
        </authorList>
    </citation>
    <scope>NUCLEOTIDE SEQUENCE [LARGE SCALE GENOMIC DNA]</scope>
    <source>
        <strain evidence="3">Uh4875-4</strain>
    </source>
</reference>
<evidence type="ECO:0000313" key="3">
    <source>
        <dbReference type="Proteomes" id="UP000006174"/>
    </source>
</evidence>
<evidence type="ECO:0000256" key="1">
    <source>
        <dbReference type="SAM" id="MobiDB-lite"/>
    </source>
</evidence>
<feature type="compositionally biased region" description="Low complexity" evidence="1">
    <location>
        <begin position="74"/>
        <end position="84"/>
    </location>
</feature>
<feature type="compositionally biased region" description="Polar residues" evidence="1">
    <location>
        <begin position="108"/>
        <end position="136"/>
    </location>
</feature>
<dbReference type="HOGENOM" id="CLU_825298_0_0_1"/>
<feature type="compositionally biased region" description="Low complexity" evidence="1">
    <location>
        <begin position="153"/>
        <end position="225"/>
    </location>
</feature>
<gene>
    <name evidence="2" type="ORF">UHOR_15515</name>
</gene>
<feature type="compositionally biased region" description="Basic and acidic residues" evidence="1">
    <location>
        <begin position="61"/>
        <end position="73"/>
    </location>
</feature>
<dbReference type="Proteomes" id="UP000006174">
    <property type="component" value="Unassembled WGS sequence"/>
</dbReference>
<feature type="non-terminal residue" evidence="2">
    <location>
        <position position="1"/>
    </location>
</feature>
<feature type="region of interest" description="Disordered" evidence="1">
    <location>
        <begin position="1"/>
        <end position="231"/>
    </location>
</feature>
<accession>I2G014</accession>
<dbReference type="STRING" id="1128400.I2G014"/>
<dbReference type="AlphaFoldDB" id="I2G014"/>
<comment type="caution">
    <text evidence="2">The sequence shown here is derived from an EMBL/GenBank/DDBJ whole genome shotgun (WGS) entry which is preliminary data.</text>
</comment>
<dbReference type="EMBL" id="CAGI01000175">
    <property type="protein sequence ID" value="CCF52507.1"/>
    <property type="molecule type" value="Genomic_DNA"/>
</dbReference>
<evidence type="ECO:0000313" key="2">
    <source>
        <dbReference type="EMBL" id="CCF52507.1"/>
    </source>
</evidence>
<sequence length="337" mass="33352">SSGNTPSTPSPEDESESGSTPPSPSSPPFGGISSGNTPSPEGESESSSTPPSPSSPPSGGEGEKECDEDKDKGSSVPSGGIPSGRTSYSSPPSGGEEFDEDKDRGSSVPRSDSCSGGPECSTTDTPEQTHPSSPSGGTCGPTAPYSDIFKTWFPPSSSPGISSGGPSAAPLSSSGSSSSPGISSGGPSAAPLSSSGSSSSPGISSGGPSAAPFSSSDSSSPSADSDCTPQSCPAEKKATLEFAPCDFAALFTQMKITSEQLATFGAGLQGLMASQKVTYTVDGKRVNAKELEKVLDVGIKRAFGAAAGGTGGLVGGEIGGKGANRFMYKVKRNSRWF</sequence>
<dbReference type="eggNOG" id="ENOG502RSBU">
    <property type="taxonomic scope" value="Eukaryota"/>
</dbReference>
<keyword evidence="3" id="KW-1185">Reference proteome</keyword>
<organism evidence="2 3">
    <name type="scientific">Ustilago hordei</name>
    <name type="common">Barley covered smut fungus</name>
    <dbReference type="NCBI Taxonomy" id="120017"/>
    <lineage>
        <taxon>Eukaryota</taxon>
        <taxon>Fungi</taxon>
        <taxon>Dikarya</taxon>
        <taxon>Basidiomycota</taxon>
        <taxon>Ustilaginomycotina</taxon>
        <taxon>Ustilaginomycetes</taxon>
        <taxon>Ustilaginales</taxon>
        <taxon>Ustilaginaceae</taxon>
        <taxon>Ustilago</taxon>
    </lineage>
</organism>
<proteinExistence type="predicted"/>
<protein>
    <submittedName>
        <fullName evidence="2">Uncharacterized protein (C-terminal)</fullName>
    </submittedName>
</protein>